<accession>A0A368X7M8</accession>
<comment type="caution">
    <text evidence="1">The sequence shown here is derived from an EMBL/GenBank/DDBJ whole genome shotgun (WGS) entry which is preliminary data.</text>
</comment>
<evidence type="ECO:0000313" key="2">
    <source>
        <dbReference type="Proteomes" id="UP000252585"/>
    </source>
</evidence>
<protein>
    <submittedName>
        <fullName evidence="1">Uncharacterized protein</fullName>
    </submittedName>
</protein>
<gene>
    <name evidence="1" type="ORF">DFR57_12126</name>
</gene>
<dbReference type="Proteomes" id="UP000252585">
    <property type="component" value="Unassembled WGS sequence"/>
</dbReference>
<evidence type="ECO:0000313" key="1">
    <source>
        <dbReference type="EMBL" id="RCW62988.1"/>
    </source>
</evidence>
<dbReference type="AlphaFoldDB" id="A0A368X7M8"/>
<sequence length="49" mass="5801">MASQEKVTQLKEQLEHFLNQLDDLDPEKTSIDDIDELIKIIEKMERELS</sequence>
<dbReference type="RefSeq" id="WP_170133025.1">
    <property type="nucleotide sequence ID" value="NZ_QPJJ01000021.1"/>
</dbReference>
<name>A0A368X7M8_9BACI</name>
<proteinExistence type="predicted"/>
<dbReference type="EMBL" id="QPJJ01000021">
    <property type="protein sequence ID" value="RCW62988.1"/>
    <property type="molecule type" value="Genomic_DNA"/>
</dbReference>
<dbReference type="NCBIfam" id="NF040878">
    <property type="entry name" value="SE1561_fam"/>
    <property type="match status" value="1"/>
</dbReference>
<dbReference type="InterPro" id="IPR047670">
    <property type="entry name" value="YfjT-like"/>
</dbReference>
<reference evidence="1 2" key="1">
    <citation type="submission" date="2018-07" db="EMBL/GenBank/DDBJ databases">
        <title>Genomic Encyclopedia of Type Strains, Phase IV (KMG-IV): sequencing the most valuable type-strain genomes for metagenomic binning, comparative biology and taxonomic classification.</title>
        <authorList>
            <person name="Goeker M."/>
        </authorList>
    </citation>
    <scope>NUCLEOTIDE SEQUENCE [LARGE SCALE GENOMIC DNA]</scope>
    <source>
        <strain evidence="1 2">DSM 27696</strain>
    </source>
</reference>
<organism evidence="1 2">
    <name type="scientific">Saliterribacillus persicus</name>
    <dbReference type="NCBI Taxonomy" id="930114"/>
    <lineage>
        <taxon>Bacteria</taxon>
        <taxon>Bacillati</taxon>
        <taxon>Bacillota</taxon>
        <taxon>Bacilli</taxon>
        <taxon>Bacillales</taxon>
        <taxon>Bacillaceae</taxon>
        <taxon>Saliterribacillus</taxon>
    </lineage>
</organism>
<keyword evidence="2" id="KW-1185">Reference proteome</keyword>